<dbReference type="GO" id="GO:0016787">
    <property type="term" value="F:hydrolase activity"/>
    <property type="evidence" value="ECO:0007669"/>
    <property type="project" value="UniProtKB-KW"/>
</dbReference>
<evidence type="ECO:0000256" key="1">
    <source>
        <dbReference type="ARBA" id="ARBA00022801"/>
    </source>
</evidence>
<dbReference type="InterPro" id="IPR020821">
    <property type="entry name" value="ENPP1-3/EXOG-like_nuc-like"/>
</dbReference>
<dbReference type="GO" id="GO:0031674">
    <property type="term" value="C:I band"/>
    <property type="evidence" value="ECO:0007669"/>
    <property type="project" value="TreeGrafter"/>
</dbReference>
<dbReference type="GO" id="GO:0046872">
    <property type="term" value="F:metal ion binding"/>
    <property type="evidence" value="ECO:0007669"/>
    <property type="project" value="InterPro"/>
</dbReference>
<dbReference type="GO" id="GO:0055120">
    <property type="term" value="C:striated muscle dense body"/>
    <property type="evidence" value="ECO:0007669"/>
    <property type="project" value="TreeGrafter"/>
</dbReference>
<keyword evidence="4" id="KW-1185">Reference proteome</keyword>
<evidence type="ECO:0000256" key="2">
    <source>
        <dbReference type="ARBA" id="ARBA00023180"/>
    </source>
</evidence>
<dbReference type="Pfam" id="PF01663">
    <property type="entry name" value="Phosphodiest"/>
    <property type="match status" value="1"/>
</dbReference>
<evidence type="ECO:0000313" key="5">
    <source>
        <dbReference type="WBParaSite" id="ACRNAN_scaffold3378.g31865.t1"/>
    </source>
</evidence>
<dbReference type="Gene3D" id="3.40.570.10">
    <property type="entry name" value="Extracellular Endonuclease, subunit A"/>
    <property type="match status" value="1"/>
</dbReference>
<dbReference type="Gene3D" id="3.40.720.10">
    <property type="entry name" value="Alkaline Phosphatase, subunit A"/>
    <property type="match status" value="1"/>
</dbReference>
<dbReference type="SUPFAM" id="SSF53649">
    <property type="entry name" value="Alkaline phosphatase-like"/>
    <property type="match status" value="1"/>
</dbReference>
<proteinExistence type="predicted"/>
<dbReference type="WBParaSite" id="ACRNAN_scaffold3378.g31865.t1">
    <property type="protein sequence ID" value="ACRNAN_scaffold3378.g31865.t1"/>
    <property type="gene ID" value="ACRNAN_scaffold3378.g31865"/>
</dbReference>
<dbReference type="InterPro" id="IPR017850">
    <property type="entry name" value="Alkaline_phosphatase_core_sf"/>
</dbReference>
<accession>A0A914DPI5</accession>
<dbReference type="Proteomes" id="UP000887540">
    <property type="component" value="Unplaced"/>
</dbReference>
<organism evidence="4 5">
    <name type="scientific">Acrobeloides nanus</name>
    <dbReference type="NCBI Taxonomy" id="290746"/>
    <lineage>
        <taxon>Eukaryota</taxon>
        <taxon>Metazoa</taxon>
        <taxon>Ecdysozoa</taxon>
        <taxon>Nematoda</taxon>
        <taxon>Chromadorea</taxon>
        <taxon>Rhabditida</taxon>
        <taxon>Tylenchina</taxon>
        <taxon>Cephalobomorpha</taxon>
        <taxon>Cephaloboidea</taxon>
        <taxon>Cephalobidae</taxon>
        <taxon>Acrobeloides</taxon>
    </lineage>
</organism>
<name>A0A914DPI5_9BILA</name>
<keyword evidence="1" id="KW-0378">Hydrolase</keyword>
<dbReference type="InterPro" id="IPR002591">
    <property type="entry name" value="Phosphodiest/P_Trfase"/>
</dbReference>
<reference evidence="5" key="1">
    <citation type="submission" date="2022-11" db="UniProtKB">
        <authorList>
            <consortium name="WormBaseParasite"/>
        </authorList>
    </citation>
    <scope>IDENTIFICATION</scope>
</reference>
<dbReference type="GO" id="GO:0016529">
    <property type="term" value="C:sarcoplasmic reticulum"/>
    <property type="evidence" value="ECO:0007669"/>
    <property type="project" value="TreeGrafter"/>
</dbReference>
<protein>
    <submittedName>
        <fullName evidence="5">Extracellular Endonuclease subunit A domain-containing protein</fullName>
    </submittedName>
</protein>
<dbReference type="SUPFAM" id="SSF54060">
    <property type="entry name" value="His-Me finger endonucleases"/>
    <property type="match status" value="1"/>
</dbReference>
<feature type="domain" description="ENPP1-3/EXOG-like endonuclease/phosphodiesterase" evidence="3">
    <location>
        <begin position="326"/>
        <end position="516"/>
    </location>
</feature>
<keyword evidence="2" id="KW-0325">Glycoprotein</keyword>
<sequence>MYFEQPDAAGHNAGPNSDAVDSALIYVDAMINYLAHRLDQKGYLGCINMVILSDHGMQKLKKSQFIAIEEFININDSNVEVFGGAIGNIHFPNKTGLNLASKMEKFARREGHKFRAYTKETMPKRYHYANNRRIGDIIIDAVGGTEIFKTYSELNASTMEGDHGFDNRLPSMRAIFGAYGPSVKENFTIPPFQNIELYNLFTDLMGLTNFAPNNGTRGLLNSILRKPKDYEETSLKELPDCIDMSEPSKILTKCGDGCQFEIPVDGDENIKCHKSGPVHVPERIENIDSLCVIRLCNATMIYNKDLDHPLLVESLLSTPIKNIDHRANCSVHLNIGMDLSGNETTTPTDCSSYQAKFNNGFNSTWITYFSDHEYLRFISQSQIQVTPGFFNGAWKELLQTIEKYQKHYKNLLLYSGPIYDTNFDGLADSPEMLMNMTQKKPTHFYIILIRCRGQWDESYGHCQNPEDTRTLAFVLPNISDDFNNLIPFEYLFRNTARIRDIEILTGLELFTNRDIYPPETALRLRTHVNQRLWQLEVDKEIL</sequence>
<evidence type="ECO:0000259" key="3">
    <source>
        <dbReference type="SMART" id="SM00477"/>
    </source>
</evidence>
<evidence type="ECO:0000313" key="4">
    <source>
        <dbReference type="Proteomes" id="UP000887540"/>
    </source>
</evidence>
<dbReference type="SMART" id="SM00477">
    <property type="entry name" value="NUC"/>
    <property type="match status" value="1"/>
</dbReference>
<dbReference type="InterPro" id="IPR044929">
    <property type="entry name" value="DNA/RNA_non-sp_Endonuclease_sf"/>
</dbReference>
<dbReference type="AlphaFoldDB" id="A0A914DPI5"/>
<dbReference type="GO" id="GO:0003676">
    <property type="term" value="F:nucleic acid binding"/>
    <property type="evidence" value="ECO:0007669"/>
    <property type="project" value="InterPro"/>
</dbReference>
<dbReference type="InterPro" id="IPR044925">
    <property type="entry name" value="His-Me_finger_sf"/>
</dbReference>
<dbReference type="PANTHER" id="PTHR10151">
    <property type="entry name" value="ECTONUCLEOTIDE PYROPHOSPHATASE/PHOSPHODIESTERASE"/>
    <property type="match status" value="1"/>
</dbReference>
<dbReference type="PANTHER" id="PTHR10151:SF114">
    <property type="entry name" value="ECTONUCLEOTIDE PYROPHOSPHATASE_PHOSPHODIESTERASE C27A7.3"/>
    <property type="match status" value="1"/>
</dbReference>